<keyword evidence="5" id="KW-0418">Kinase</keyword>
<feature type="coiled-coil region" evidence="6">
    <location>
        <begin position="71"/>
        <end position="134"/>
    </location>
</feature>
<proteinExistence type="predicted"/>
<reference evidence="10 11" key="1">
    <citation type="submission" date="2022-10" db="EMBL/GenBank/DDBJ databases">
        <title>The complete genomes of actinobacterial strains from the NBC collection.</title>
        <authorList>
            <person name="Joergensen T.S."/>
            <person name="Alvarez Arevalo M."/>
            <person name="Sterndorff E.B."/>
            <person name="Faurdal D."/>
            <person name="Vuksanovic O."/>
            <person name="Mourched A.-S."/>
            <person name="Charusanti P."/>
            <person name="Shaw S."/>
            <person name="Blin K."/>
            <person name="Weber T."/>
        </authorList>
    </citation>
    <scope>NUCLEOTIDE SEQUENCE [LARGE SCALE GENOMIC DNA]</scope>
    <source>
        <strain evidence="10 11">NBC 01753</strain>
    </source>
</reference>
<evidence type="ECO:0000313" key="11">
    <source>
        <dbReference type="Proteomes" id="UP001335325"/>
    </source>
</evidence>
<feature type="compositionally biased region" description="Basic and acidic residues" evidence="7">
    <location>
        <begin position="150"/>
        <end position="162"/>
    </location>
</feature>
<evidence type="ECO:0000313" key="10">
    <source>
        <dbReference type="EMBL" id="WSD07294.1"/>
    </source>
</evidence>
<feature type="compositionally biased region" description="Low complexity" evidence="7">
    <location>
        <begin position="518"/>
        <end position="538"/>
    </location>
</feature>
<protein>
    <recommendedName>
        <fullName evidence="2">histidine kinase</fullName>
        <ecNumber evidence="2">2.7.13.3</ecNumber>
    </recommendedName>
</protein>
<dbReference type="PANTHER" id="PTHR45436:SF5">
    <property type="entry name" value="SENSOR HISTIDINE KINASE TRCS"/>
    <property type="match status" value="1"/>
</dbReference>
<name>A0ABZ1GQ66_9ACTN</name>
<dbReference type="SMART" id="SM00387">
    <property type="entry name" value="HATPase_c"/>
    <property type="match status" value="1"/>
</dbReference>
<dbReference type="InterPro" id="IPR050428">
    <property type="entry name" value="TCS_sensor_his_kinase"/>
</dbReference>
<evidence type="ECO:0000256" key="4">
    <source>
        <dbReference type="ARBA" id="ARBA00022679"/>
    </source>
</evidence>
<dbReference type="InterPro" id="IPR036890">
    <property type="entry name" value="HATPase_C_sf"/>
</dbReference>
<feature type="compositionally biased region" description="Low complexity" evidence="7">
    <location>
        <begin position="602"/>
        <end position="616"/>
    </location>
</feature>
<keyword evidence="10" id="KW-0547">Nucleotide-binding</keyword>
<keyword evidence="8" id="KW-0812">Transmembrane</keyword>
<keyword evidence="8" id="KW-0472">Membrane</keyword>
<dbReference type="InterPro" id="IPR003594">
    <property type="entry name" value="HATPase_dom"/>
</dbReference>
<feature type="compositionally biased region" description="Basic and acidic residues" evidence="7">
    <location>
        <begin position="210"/>
        <end position="222"/>
    </location>
</feature>
<gene>
    <name evidence="10" type="ORF">OIE73_17005</name>
</gene>
<dbReference type="Pfam" id="PF02518">
    <property type="entry name" value="HATPase_c"/>
    <property type="match status" value="1"/>
</dbReference>
<evidence type="ECO:0000256" key="5">
    <source>
        <dbReference type="ARBA" id="ARBA00022777"/>
    </source>
</evidence>
<evidence type="ECO:0000256" key="7">
    <source>
        <dbReference type="SAM" id="MobiDB-lite"/>
    </source>
</evidence>
<feature type="region of interest" description="Disordered" evidence="7">
    <location>
        <begin position="518"/>
        <end position="771"/>
    </location>
</feature>
<feature type="transmembrane region" description="Helical" evidence="8">
    <location>
        <begin position="16"/>
        <end position="38"/>
    </location>
</feature>
<dbReference type="PANTHER" id="PTHR45436">
    <property type="entry name" value="SENSOR HISTIDINE KINASE YKOH"/>
    <property type="match status" value="1"/>
</dbReference>
<dbReference type="EC" id="2.7.13.3" evidence="2"/>
<dbReference type="GeneID" id="91544303"/>
<dbReference type="SUPFAM" id="SSF55874">
    <property type="entry name" value="ATPase domain of HSP90 chaperone/DNA topoisomerase II/histidine kinase"/>
    <property type="match status" value="1"/>
</dbReference>
<dbReference type="GO" id="GO:0005524">
    <property type="term" value="F:ATP binding"/>
    <property type="evidence" value="ECO:0007669"/>
    <property type="project" value="UniProtKB-KW"/>
</dbReference>
<feature type="region of interest" description="Disordered" evidence="7">
    <location>
        <begin position="210"/>
        <end position="256"/>
    </location>
</feature>
<keyword evidence="8" id="KW-1133">Transmembrane helix</keyword>
<dbReference type="Proteomes" id="UP001335325">
    <property type="component" value="Chromosome"/>
</dbReference>
<dbReference type="EMBL" id="CP109134">
    <property type="protein sequence ID" value="WSD07294.1"/>
    <property type="molecule type" value="Genomic_DNA"/>
</dbReference>
<keyword evidence="4" id="KW-0808">Transferase</keyword>
<feature type="compositionally biased region" description="Low complexity" evidence="7">
    <location>
        <begin position="574"/>
        <end position="595"/>
    </location>
</feature>
<dbReference type="RefSeq" id="WP_326753351.1">
    <property type="nucleotide sequence ID" value="NZ_CP109134.1"/>
</dbReference>
<feature type="compositionally biased region" description="Low complexity" evidence="7">
    <location>
        <begin position="745"/>
        <end position="758"/>
    </location>
</feature>
<accession>A0ABZ1GQ66</accession>
<comment type="catalytic activity">
    <reaction evidence="1">
        <text>ATP + protein L-histidine = ADP + protein N-phospho-L-histidine.</text>
        <dbReference type="EC" id="2.7.13.3"/>
    </reaction>
</comment>
<evidence type="ECO:0000259" key="9">
    <source>
        <dbReference type="SMART" id="SM00387"/>
    </source>
</evidence>
<feature type="domain" description="Histidine kinase/HSP90-like ATPase" evidence="9">
    <location>
        <begin position="383"/>
        <end position="494"/>
    </location>
</feature>
<feature type="compositionally biased region" description="Low complexity" evidence="7">
    <location>
        <begin position="713"/>
        <end position="738"/>
    </location>
</feature>
<evidence type="ECO:0000256" key="3">
    <source>
        <dbReference type="ARBA" id="ARBA00022553"/>
    </source>
</evidence>
<evidence type="ECO:0000256" key="6">
    <source>
        <dbReference type="SAM" id="Coils"/>
    </source>
</evidence>
<keyword evidence="11" id="KW-1185">Reference proteome</keyword>
<keyword evidence="10" id="KW-0067">ATP-binding</keyword>
<feature type="compositionally biased region" description="Basic and acidic residues" evidence="7">
    <location>
        <begin position="231"/>
        <end position="256"/>
    </location>
</feature>
<feature type="transmembrane region" description="Helical" evidence="8">
    <location>
        <begin position="44"/>
        <end position="69"/>
    </location>
</feature>
<feature type="region of interest" description="Disordered" evidence="7">
    <location>
        <begin position="143"/>
        <end position="162"/>
    </location>
</feature>
<sequence length="771" mass="81072">MTSPLLPGDRPAPRSLLTALLITVVLSAVGVVVAVLLGPEPARGAVGVTATVAALLLCAAVTWATHAVLSARALRRRLERAGLDVDRLIQERTRQAEEARRQHERLTGELTRERARLSAELDQERARLAQSLAAERDRLNEQHSITTERLTQEHTAERARLTDDHTAERARLIEQHTAEIARLTDDHTASLARLADEHTTALSRLADEHAGELRRRDEEHAAHTAASVQEHTAERDRLGQVRDRLSEERDRLSRDRDRHIGENARLAVRLREANSARAAAVSATANVAGRMQALSTGMLADLRAMEDKHHDEEVLADLLHLDHRTAQAGRLADSVAVLTGARSGRRWARPIGMESILRGAMGRISGYQRIRVHSASDVAVAGHAAEGVMHAAAELLDNAANFSPPNAEVHVYVEEVPAGVIVSVEDSGLVMGEAQLRRAERAVSGETSGLGGLTGTRLGLAVVGRLARRYGLTVSYRPSARGGTGVLMLIPQDILVPPDAPGTPSAVAAAPGLSSSLPAARTAPATKAPARSAPSAAAVPSGETARTTPAAVPDGPSGPVLPRRRGSRPDDAPAAHPADSTAPGTSHVAPTGTDPAPRDPAARTTSRTTPPARTTSHSYAASRAGELDPDPVPTHDSAGRDADAPPLNLPRRRRGRTLAEAERTRGTSHADAPPKAPPTAEETKARTARFSSFRQAVRATATEPDPDPDPDLTTDPTPDPAPATATDASAETTADTAAGTGGAPGTPNGDAEAITSPSTPTPATPEGDTTS</sequence>
<evidence type="ECO:0000256" key="1">
    <source>
        <dbReference type="ARBA" id="ARBA00000085"/>
    </source>
</evidence>
<keyword evidence="3" id="KW-0597">Phosphoprotein</keyword>
<evidence type="ECO:0000256" key="8">
    <source>
        <dbReference type="SAM" id="Phobius"/>
    </source>
</evidence>
<dbReference type="Gene3D" id="3.30.565.10">
    <property type="entry name" value="Histidine kinase-like ATPase, C-terminal domain"/>
    <property type="match status" value="1"/>
</dbReference>
<organism evidence="10 11">
    <name type="scientific">Streptomyces hirsutus</name>
    <dbReference type="NCBI Taxonomy" id="35620"/>
    <lineage>
        <taxon>Bacteria</taxon>
        <taxon>Bacillati</taxon>
        <taxon>Actinomycetota</taxon>
        <taxon>Actinomycetes</taxon>
        <taxon>Kitasatosporales</taxon>
        <taxon>Streptomycetaceae</taxon>
        <taxon>Streptomyces</taxon>
    </lineage>
</organism>
<keyword evidence="6" id="KW-0175">Coiled coil</keyword>
<evidence type="ECO:0000256" key="2">
    <source>
        <dbReference type="ARBA" id="ARBA00012438"/>
    </source>
</evidence>